<comment type="caution">
    <text evidence="7">The sequence shown here is derived from an EMBL/GenBank/DDBJ whole genome shotgun (WGS) entry which is preliminary data.</text>
</comment>
<feature type="transmembrane region" description="Helical" evidence="6">
    <location>
        <begin position="199"/>
        <end position="224"/>
    </location>
</feature>
<keyword evidence="2" id="KW-1003">Cell membrane</keyword>
<keyword evidence="4 6" id="KW-1133">Transmembrane helix</keyword>
<feature type="transmembrane region" description="Helical" evidence="6">
    <location>
        <begin position="177"/>
        <end position="193"/>
    </location>
</feature>
<feature type="transmembrane region" description="Helical" evidence="6">
    <location>
        <begin position="354"/>
        <end position="379"/>
    </location>
</feature>
<feature type="transmembrane region" description="Helical" evidence="6">
    <location>
        <begin position="326"/>
        <end position="348"/>
    </location>
</feature>
<feature type="transmembrane region" description="Helical" evidence="6">
    <location>
        <begin position="391"/>
        <end position="410"/>
    </location>
</feature>
<feature type="transmembrane region" description="Helical" evidence="6">
    <location>
        <begin position="26"/>
        <end position="44"/>
    </location>
</feature>
<evidence type="ECO:0000256" key="4">
    <source>
        <dbReference type="ARBA" id="ARBA00022989"/>
    </source>
</evidence>
<feature type="transmembrane region" description="Helical" evidence="6">
    <location>
        <begin position="245"/>
        <end position="264"/>
    </location>
</feature>
<keyword evidence="3 6" id="KW-0812">Transmembrane</keyword>
<gene>
    <name evidence="7" type="ORF">ESU54_16045</name>
</gene>
<evidence type="ECO:0000256" key="2">
    <source>
        <dbReference type="ARBA" id="ARBA00022475"/>
    </source>
</evidence>
<dbReference type="PANTHER" id="PTHR30250:SF11">
    <property type="entry name" value="O-ANTIGEN TRANSPORTER-RELATED"/>
    <property type="match status" value="1"/>
</dbReference>
<dbReference type="Pfam" id="PF01943">
    <property type="entry name" value="Polysacc_synt"/>
    <property type="match status" value="1"/>
</dbReference>
<evidence type="ECO:0000256" key="3">
    <source>
        <dbReference type="ARBA" id="ARBA00022692"/>
    </source>
</evidence>
<protein>
    <submittedName>
        <fullName evidence="7">MATE family efflux transporter</fullName>
    </submittedName>
</protein>
<feature type="transmembrane region" description="Helical" evidence="6">
    <location>
        <begin position="103"/>
        <end position="123"/>
    </location>
</feature>
<comment type="subcellular location">
    <subcellularLocation>
        <location evidence="1">Cell membrane</location>
        <topology evidence="1">Multi-pass membrane protein</topology>
    </subcellularLocation>
</comment>
<dbReference type="InterPro" id="IPR050833">
    <property type="entry name" value="Poly_Biosynth_Transport"/>
</dbReference>
<dbReference type="Proteomes" id="UP000321497">
    <property type="component" value="Unassembled WGS sequence"/>
</dbReference>
<evidence type="ECO:0000313" key="7">
    <source>
        <dbReference type="EMBL" id="TXD71643.1"/>
    </source>
</evidence>
<proteinExistence type="predicted"/>
<evidence type="ECO:0000256" key="6">
    <source>
        <dbReference type="SAM" id="Phobius"/>
    </source>
</evidence>
<dbReference type="InterPro" id="IPR002797">
    <property type="entry name" value="Polysacc_synth"/>
</dbReference>
<dbReference type="RefSeq" id="WP_111845489.1">
    <property type="nucleotide sequence ID" value="NZ_UEGI01000019.1"/>
</dbReference>
<dbReference type="EMBL" id="VORT01000015">
    <property type="protein sequence ID" value="TXD71643.1"/>
    <property type="molecule type" value="Genomic_DNA"/>
</dbReference>
<organism evidence="7 8">
    <name type="scientific">Aequorivita antarctica</name>
    <dbReference type="NCBI Taxonomy" id="153266"/>
    <lineage>
        <taxon>Bacteria</taxon>
        <taxon>Pseudomonadati</taxon>
        <taxon>Bacteroidota</taxon>
        <taxon>Flavobacteriia</taxon>
        <taxon>Flavobacteriales</taxon>
        <taxon>Flavobacteriaceae</taxon>
        <taxon>Aequorivita</taxon>
    </lineage>
</organism>
<reference evidence="7 8" key="1">
    <citation type="submission" date="2019-08" db="EMBL/GenBank/DDBJ databases">
        <title>Genome of Aequorivita antarctica SW49 (type strain).</title>
        <authorList>
            <person name="Bowman J.P."/>
        </authorList>
    </citation>
    <scope>NUCLEOTIDE SEQUENCE [LARGE SCALE GENOMIC DNA]</scope>
    <source>
        <strain evidence="7 8">SW49</strain>
    </source>
</reference>
<feature type="transmembrane region" description="Helical" evidence="6">
    <location>
        <begin position="56"/>
        <end position="76"/>
    </location>
</feature>
<feature type="transmembrane region" description="Helical" evidence="6">
    <location>
        <begin position="284"/>
        <end position="305"/>
    </location>
</feature>
<feature type="transmembrane region" description="Helical" evidence="6">
    <location>
        <begin position="143"/>
        <end position="165"/>
    </location>
</feature>
<evidence type="ECO:0000313" key="8">
    <source>
        <dbReference type="Proteomes" id="UP000321497"/>
    </source>
</evidence>
<dbReference type="PANTHER" id="PTHR30250">
    <property type="entry name" value="PST FAMILY PREDICTED COLANIC ACID TRANSPORTER"/>
    <property type="match status" value="1"/>
</dbReference>
<keyword evidence="5 6" id="KW-0472">Membrane</keyword>
<dbReference type="CDD" id="cd12082">
    <property type="entry name" value="MATE_like"/>
    <property type="match status" value="1"/>
</dbReference>
<evidence type="ECO:0000256" key="1">
    <source>
        <dbReference type="ARBA" id="ARBA00004651"/>
    </source>
</evidence>
<dbReference type="OrthoDB" id="512217at2"/>
<sequence length="454" mass="51339">MRELISKIQANLGIQSNRSKNISKHVFWSFVYKGGSIIANFLLVPLTIKFLDNENYGIWLTLSSFIAWFTFFDIGLGHGLRNKFAEAKANEDTELAKGYVSTAYYTIGAICLVFLALSLIASYNIDWTKVFNTSNALKDQLELLMPIVFGCFGLRLIFTLITSVYTADQHHSMQGKVSFIIAVGSLFLIWLLTKTAESSLLFFGAIFSLFPVLILLGLNLYAFSTKYKQFKPQWAYVKKEYFKDIFGLGINFFIIQISVIIMFSTDNLIITQLFSPEEVVPYNIAYKYMGISSMVFTMVLVPYWSSITVAYVKKEFDWIKNAMKNLIKFAIIAVILIVIMVLIAPYVYKVWIGNLVIIPTALTICMAVYFIVTVLYAPFNYFINGIGKIKLHMYSFAIGAIINIPLSIVLVKYTALGVEGVIIATIICILPNLILFPVQYIKLINNTATGIWDK</sequence>
<dbReference type="GO" id="GO:0005886">
    <property type="term" value="C:plasma membrane"/>
    <property type="evidence" value="ECO:0007669"/>
    <property type="project" value="UniProtKB-SubCell"/>
</dbReference>
<name>A0A5C6YVL3_9FLAO</name>
<keyword evidence="8" id="KW-1185">Reference proteome</keyword>
<dbReference type="AlphaFoldDB" id="A0A5C6YVL3"/>
<accession>A0A5C6YVL3</accession>
<feature type="transmembrane region" description="Helical" evidence="6">
    <location>
        <begin position="416"/>
        <end position="436"/>
    </location>
</feature>
<evidence type="ECO:0000256" key="5">
    <source>
        <dbReference type="ARBA" id="ARBA00023136"/>
    </source>
</evidence>